<comment type="caution">
    <text evidence="2">The sequence shown here is derived from an EMBL/GenBank/DDBJ whole genome shotgun (WGS) entry which is preliminary data.</text>
</comment>
<protein>
    <submittedName>
        <fullName evidence="2">Uncharacterized protein</fullName>
    </submittedName>
</protein>
<sequence>MKITPHPTGIGRVALQDSLVIIDAFHREHLGLDFVEDSCEVTDDWTTTLRAVHKSSLALVDTRPEAFEAYLDNVGTANGLGGKTAWCVFPKNHAHLVEWVVTRKSIQKLAVRDYVVDEQVIALEVGTPQVEDVDAATLFRGITLGLELAGQKISSHSDSSAEIEVREQLISVLESLELVAFKKPEEQSLLEVEGSAGKTDEKAKQYIAELEGRVVSLNRKLDALQRKYDALANSKLGKIILTRWDKNRETGTGEDR</sequence>
<keyword evidence="1" id="KW-0175">Coiled coil</keyword>
<proteinExistence type="predicted"/>
<dbReference type="OrthoDB" id="4954942at2"/>
<dbReference type="RefSeq" id="WP_083092021.1">
    <property type="nucleotide sequence ID" value="NZ_LXWF01000040.1"/>
</dbReference>
<name>A0A1Y1RNQ6_9MICC</name>
<keyword evidence="3" id="KW-1185">Reference proteome</keyword>
<evidence type="ECO:0000313" key="3">
    <source>
        <dbReference type="Proteomes" id="UP000192359"/>
    </source>
</evidence>
<reference evidence="2 3" key="1">
    <citation type="submission" date="2016-05" db="EMBL/GenBank/DDBJ databases">
        <title>Draft genome sequence of a porcine commensal Rothia nasimurium.</title>
        <authorList>
            <person name="Gaiser R.A."/>
            <person name="Van Baarlen P."/>
            <person name="Wells J.M."/>
        </authorList>
    </citation>
    <scope>NUCLEOTIDE SEQUENCE [LARGE SCALE GENOMIC DNA]</scope>
    <source>
        <strain evidence="2 3">PT-32</strain>
    </source>
</reference>
<dbReference type="EMBL" id="LXWF01000040">
    <property type="protein sequence ID" value="ORC16448.1"/>
    <property type="molecule type" value="Genomic_DNA"/>
</dbReference>
<accession>A0A1Y1RNQ6</accession>
<dbReference type="Proteomes" id="UP000192359">
    <property type="component" value="Unassembled WGS sequence"/>
</dbReference>
<evidence type="ECO:0000313" key="2">
    <source>
        <dbReference type="EMBL" id="ORC16448.1"/>
    </source>
</evidence>
<feature type="coiled-coil region" evidence="1">
    <location>
        <begin position="207"/>
        <end position="234"/>
    </location>
</feature>
<organism evidence="2 3">
    <name type="scientific">Rothia nasimurium</name>
    <dbReference type="NCBI Taxonomy" id="85336"/>
    <lineage>
        <taxon>Bacteria</taxon>
        <taxon>Bacillati</taxon>
        <taxon>Actinomycetota</taxon>
        <taxon>Actinomycetes</taxon>
        <taxon>Micrococcales</taxon>
        <taxon>Micrococcaceae</taxon>
        <taxon>Rothia</taxon>
    </lineage>
</organism>
<gene>
    <name evidence="2" type="ORF">A7979_03760</name>
</gene>
<dbReference type="AlphaFoldDB" id="A0A1Y1RNQ6"/>
<evidence type="ECO:0000256" key="1">
    <source>
        <dbReference type="SAM" id="Coils"/>
    </source>
</evidence>